<keyword evidence="2 6" id="KW-0812">Transmembrane</keyword>
<evidence type="ECO:0000256" key="6">
    <source>
        <dbReference type="SAM" id="Phobius"/>
    </source>
</evidence>
<evidence type="ECO:0000256" key="5">
    <source>
        <dbReference type="SAM" id="MobiDB-lite"/>
    </source>
</evidence>
<feature type="transmembrane region" description="Helical" evidence="6">
    <location>
        <begin position="272"/>
        <end position="298"/>
    </location>
</feature>
<dbReference type="Gene3D" id="1.20.1070.10">
    <property type="entry name" value="Rhodopsin 7-helix transmembrane proteins"/>
    <property type="match status" value="1"/>
</dbReference>
<dbReference type="GO" id="GO:0005886">
    <property type="term" value="C:plasma membrane"/>
    <property type="evidence" value="ECO:0007669"/>
    <property type="project" value="TreeGrafter"/>
</dbReference>
<proteinExistence type="predicted"/>
<evidence type="ECO:0000313" key="10">
    <source>
        <dbReference type="WBParaSite" id="HPBE_0000603301-mRNA-1"/>
    </source>
</evidence>
<evidence type="ECO:0000256" key="4">
    <source>
        <dbReference type="ARBA" id="ARBA00023136"/>
    </source>
</evidence>
<keyword evidence="4 6" id="KW-0472">Membrane</keyword>
<dbReference type="SUPFAM" id="SSF81321">
    <property type="entry name" value="Family A G protein-coupled receptor-like"/>
    <property type="match status" value="1"/>
</dbReference>
<feature type="region of interest" description="Disordered" evidence="5">
    <location>
        <begin position="352"/>
        <end position="381"/>
    </location>
</feature>
<feature type="transmembrane region" description="Helical" evidence="6">
    <location>
        <begin position="33"/>
        <end position="56"/>
    </location>
</feature>
<evidence type="ECO:0000259" key="7">
    <source>
        <dbReference type="PROSITE" id="PS50262"/>
    </source>
</evidence>
<dbReference type="CDD" id="cd14978">
    <property type="entry name" value="7tmA_FMRFamide_R-like"/>
    <property type="match status" value="1"/>
</dbReference>
<feature type="domain" description="G-protein coupled receptors family 1 profile" evidence="7">
    <location>
        <begin position="48"/>
        <end position="297"/>
    </location>
</feature>
<comment type="subcellular location">
    <subcellularLocation>
        <location evidence="1">Membrane</location>
    </subcellularLocation>
</comment>
<evidence type="ECO:0000313" key="8">
    <source>
        <dbReference type="EMBL" id="VDO66697.1"/>
    </source>
</evidence>
<feature type="transmembrane region" description="Helical" evidence="6">
    <location>
        <begin position="151"/>
        <end position="170"/>
    </location>
</feature>
<dbReference type="EMBL" id="UZAH01025584">
    <property type="protein sequence ID" value="VDO66697.1"/>
    <property type="molecule type" value="Genomic_DNA"/>
</dbReference>
<dbReference type="GO" id="GO:0008528">
    <property type="term" value="F:G protein-coupled peptide receptor activity"/>
    <property type="evidence" value="ECO:0007669"/>
    <property type="project" value="InterPro"/>
</dbReference>
<accession>A0A183FH33</accession>
<feature type="transmembrane region" description="Helical" evidence="6">
    <location>
        <begin position="233"/>
        <end position="252"/>
    </location>
</feature>
<keyword evidence="9" id="KW-1185">Reference proteome</keyword>
<evidence type="ECO:0000256" key="3">
    <source>
        <dbReference type="ARBA" id="ARBA00022989"/>
    </source>
</evidence>
<dbReference type="AlphaFoldDB" id="A0A183FH33"/>
<evidence type="ECO:0000256" key="2">
    <source>
        <dbReference type="ARBA" id="ARBA00022692"/>
    </source>
</evidence>
<evidence type="ECO:0000313" key="9">
    <source>
        <dbReference type="Proteomes" id="UP000050761"/>
    </source>
</evidence>
<dbReference type="InterPro" id="IPR019427">
    <property type="entry name" value="7TM_GPCR_serpentine_rcpt_Srw"/>
</dbReference>
<reference evidence="8 9" key="1">
    <citation type="submission" date="2018-11" db="EMBL/GenBank/DDBJ databases">
        <authorList>
            <consortium name="Pathogen Informatics"/>
        </authorList>
    </citation>
    <scope>NUCLEOTIDE SEQUENCE [LARGE SCALE GENOMIC DNA]</scope>
</reference>
<protein>
    <submittedName>
        <fullName evidence="10">G_PROTEIN_RECEP_F1_2 domain-containing protein</fullName>
    </submittedName>
</protein>
<dbReference type="PANTHER" id="PTHR46273">
    <property type="entry name" value="MYOSUPPRESSIN RECEPTOR 1, ISOFORM B-RELATED"/>
    <property type="match status" value="1"/>
</dbReference>
<dbReference type="WBParaSite" id="HPBE_0000603301-mRNA-1">
    <property type="protein sequence ID" value="HPBE_0000603301-mRNA-1"/>
    <property type="gene ID" value="HPBE_0000603301"/>
</dbReference>
<feature type="transmembrane region" description="Helical" evidence="6">
    <location>
        <begin position="110"/>
        <end position="131"/>
    </location>
</feature>
<dbReference type="InterPro" id="IPR017452">
    <property type="entry name" value="GPCR_Rhodpsn_7TM"/>
</dbReference>
<reference evidence="10" key="2">
    <citation type="submission" date="2019-09" db="UniProtKB">
        <authorList>
            <consortium name="WormBaseParasite"/>
        </authorList>
    </citation>
    <scope>IDENTIFICATION</scope>
</reference>
<sequence>MDCKDPQIFDINDNLTNSILQTLFLFQQTYSSFHRYIAVLLCLFGLLANSIHIWVLTRPRMRFSSVHTVLVCIALSDMGTMTSYLIYMIRFEFMQDHSGYPYGWALFLKIHVVLSIALHAITLYLVVLMAFIRYSAMRVAQSEWLRSDRSIIAAIGIAVSVFVLCVPTLLAHEIVARRAMSPRGTMSTRYSIGFSDMAIPCVLLFWFTIALIGRMKENKEKRKKLLKTRDDKGKRDVTTYMLVFMVTVFLVTELPQGVMAVLNALYTSQFHAYVYLALADVLDLLSLINCYVAFLVYICTCSRYRQTLLSILPNMPAILSAMTSRQNSMKREKLPYSTLNGEDCMAVPMVSRSAQDHGYDSSPSAPQPSAASSPTPQGRLL</sequence>
<feature type="compositionally biased region" description="Low complexity" evidence="5">
    <location>
        <begin position="361"/>
        <end position="381"/>
    </location>
</feature>
<dbReference type="PROSITE" id="PS50262">
    <property type="entry name" value="G_PROTEIN_RECEP_F1_2"/>
    <property type="match status" value="1"/>
</dbReference>
<dbReference type="Proteomes" id="UP000050761">
    <property type="component" value="Unassembled WGS sequence"/>
</dbReference>
<gene>
    <name evidence="8" type="ORF">HPBE_LOCUS6034</name>
</gene>
<dbReference type="OrthoDB" id="5864054at2759"/>
<keyword evidence="3 6" id="KW-1133">Transmembrane helix</keyword>
<evidence type="ECO:0000256" key="1">
    <source>
        <dbReference type="ARBA" id="ARBA00004370"/>
    </source>
</evidence>
<dbReference type="PANTHER" id="PTHR46273:SF6">
    <property type="entry name" value="G-PROTEIN COUPLED RECEPTORS FAMILY 1 PROFILE DOMAIN-CONTAINING PROTEIN"/>
    <property type="match status" value="1"/>
</dbReference>
<feature type="transmembrane region" description="Helical" evidence="6">
    <location>
        <begin position="68"/>
        <end position="90"/>
    </location>
</feature>
<accession>A0A3P7Y1Y0</accession>
<feature type="transmembrane region" description="Helical" evidence="6">
    <location>
        <begin position="190"/>
        <end position="212"/>
    </location>
</feature>
<dbReference type="Pfam" id="PF10324">
    <property type="entry name" value="7TM_GPCR_Srw"/>
    <property type="match status" value="2"/>
</dbReference>
<name>A0A183FH33_HELPZ</name>
<organism evidence="9 10">
    <name type="scientific">Heligmosomoides polygyrus</name>
    <name type="common">Parasitic roundworm</name>
    <dbReference type="NCBI Taxonomy" id="6339"/>
    <lineage>
        <taxon>Eukaryota</taxon>
        <taxon>Metazoa</taxon>
        <taxon>Ecdysozoa</taxon>
        <taxon>Nematoda</taxon>
        <taxon>Chromadorea</taxon>
        <taxon>Rhabditida</taxon>
        <taxon>Rhabditina</taxon>
        <taxon>Rhabditomorpha</taxon>
        <taxon>Strongyloidea</taxon>
        <taxon>Heligmosomidae</taxon>
        <taxon>Heligmosomoides</taxon>
    </lineage>
</organism>
<dbReference type="InterPro" id="IPR053219">
    <property type="entry name" value="GPCR_Dmsr-1"/>
</dbReference>